<sequence length="67" mass="8174">MLYEILYSSFNCYSFNTTRNWKKDLSQKCFCHLRNHHNCTDTIKLVSKELIGTIELHFQDQRTFKRK</sequence>
<dbReference type="AlphaFoldDB" id="A0A3M7S6Z4"/>
<protein>
    <submittedName>
        <fullName evidence="1">Uncharacterized protein</fullName>
    </submittedName>
</protein>
<dbReference type="EMBL" id="REGN01001949">
    <property type="protein sequence ID" value="RNA31397.1"/>
    <property type="molecule type" value="Genomic_DNA"/>
</dbReference>
<evidence type="ECO:0000313" key="2">
    <source>
        <dbReference type="Proteomes" id="UP000276133"/>
    </source>
</evidence>
<accession>A0A3M7S6Z4</accession>
<dbReference type="Proteomes" id="UP000276133">
    <property type="component" value="Unassembled WGS sequence"/>
</dbReference>
<comment type="caution">
    <text evidence="1">The sequence shown here is derived from an EMBL/GenBank/DDBJ whole genome shotgun (WGS) entry which is preliminary data.</text>
</comment>
<reference evidence="1 2" key="1">
    <citation type="journal article" date="2018" name="Sci. Rep.">
        <title>Genomic signatures of local adaptation to the degree of environmental predictability in rotifers.</title>
        <authorList>
            <person name="Franch-Gras L."/>
            <person name="Hahn C."/>
            <person name="Garcia-Roger E.M."/>
            <person name="Carmona M.J."/>
            <person name="Serra M."/>
            <person name="Gomez A."/>
        </authorList>
    </citation>
    <scope>NUCLEOTIDE SEQUENCE [LARGE SCALE GENOMIC DNA]</scope>
    <source>
        <strain evidence="1">HYR1</strain>
    </source>
</reference>
<proteinExistence type="predicted"/>
<organism evidence="1 2">
    <name type="scientific">Brachionus plicatilis</name>
    <name type="common">Marine rotifer</name>
    <name type="synonym">Brachionus muelleri</name>
    <dbReference type="NCBI Taxonomy" id="10195"/>
    <lineage>
        <taxon>Eukaryota</taxon>
        <taxon>Metazoa</taxon>
        <taxon>Spiralia</taxon>
        <taxon>Gnathifera</taxon>
        <taxon>Rotifera</taxon>
        <taxon>Eurotatoria</taxon>
        <taxon>Monogononta</taxon>
        <taxon>Pseudotrocha</taxon>
        <taxon>Ploima</taxon>
        <taxon>Brachionidae</taxon>
        <taxon>Brachionus</taxon>
    </lineage>
</organism>
<evidence type="ECO:0000313" key="1">
    <source>
        <dbReference type="EMBL" id="RNA31397.1"/>
    </source>
</evidence>
<gene>
    <name evidence="1" type="ORF">BpHYR1_007163</name>
</gene>
<keyword evidence="2" id="KW-1185">Reference proteome</keyword>
<name>A0A3M7S6Z4_BRAPC</name>